<keyword evidence="2" id="KW-1185">Reference proteome</keyword>
<comment type="caution">
    <text evidence="1">The sequence shown here is derived from an EMBL/GenBank/DDBJ whole genome shotgun (WGS) entry which is preliminary data.</text>
</comment>
<reference evidence="1" key="1">
    <citation type="submission" date="2018-11" db="EMBL/GenBank/DDBJ databases">
        <authorList>
            <consortium name="Pathogen Informatics"/>
        </authorList>
    </citation>
    <scope>NUCLEOTIDE SEQUENCE</scope>
</reference>
<proteinExistence type="predicted"/>
<sequence length="79" mass="8541">MFLWTLETREKIVSPTVVLLADLQKSQKTEKGTSVCEIGHTTIGTLGPSRYSQAQKPKSVGPPSNEAIFISDPALLVTV</sequence>
<organism evidence="1 2">
    <name type="scientific">Protopolystoma xenopodis</name>
    <dbReference type="NCBI Taxonomy" id="117903"/>
    <lineage>
        <taxon>Eukaryota</taxon>
        <taxon>Metazoa</taxon>
        <taxon>Spiralia</taxon>
        <taxon>Lophotrochozoa</taxon>
        <taxon>Platyhelminthes</taxon>
        <taxon>Monogenea</taxon>
        <taxon>Polyopisthocotylea</taxon>
        <taxon>Polystomatidea</taxon>
        <taxon>Polystomatidae</taxon>
        <taxon>Protopolystoma</taxon>
    </lineage>
</organism>
<dbReference type="AlphaFoldDB" id="A0A448WWQ5"/>
<gene>
    <name evidence="1" type="ORF">PXEA_LOCUS15529</name>
</gene>
<dbReference type="Proteomes" id="UP000784294">
    <property type="component" value="Unassembled WGS sequence"/>
</dbReference>
<evidence type="ECO:0000313" key="1">
    <source>
        <dbReference type="EMBL" id="VEL22089.1"/>
    </source>
</evidence>
<name>A0A448WWQ5_9PLAT</name>
<accession>A0A448WWQ5</accession>
<dbReference type="EMBL" id="CAAALY010054645">
    <property type="protein sequence ID" value="VEL22089.1"/>
    <property type="molecule type" value="Genomic_DNA"/>
</dbReference>
<evidence type="ECO:0000313" key="2">
    <source>
        <dbReference type="Proteomes" id="UP000784294"/>
    </source>
</evidence>
<protein>
    <submittedName>
        <fullName evidence="1">Uncharacterized protein</fullName>
    </submittedName>
</protein>